<dbReference type="InterPro" id="IPR040048">
    <property type="entry name" value="ZNF277"/>
</dbReference>
<dbReference type="InterPro" id="IPR036236">
    <property type="entry name" value="Znf_C2H2_sf"/>
</dbReference>
<evidence type="ECO:0000256" key="1">
    <source>
        <dbReference type="ARBA" id="ARBA00022723"/>
    </source>
</evidence>
<dbReference type="Proteomes" id="UP000789342">
    <property type="component" value="Unassembled WGS sequence"/>
</dbReference>
<evidence type="ECO:0000313" key="6">
    <source>
        <dbReference type="EMBL" id="CAG8710104.1"/>
    </source>
</evidence>
<sequence>EPGKNWETYENERYESDEDHNRDDSWDDWNEEESQPTLCLFCEDVSPSSKEVQNHMRNIHGFDLLEIKNSMGLDFYQTIILINYIRHSTSLNACIACGAKFDKLQNLTEHMTKENCFTKVPPLDNPLWKDPKYLIPTQTDDPLLGFEDDSTSEDDNDDLSLNFPNGATIIPEKAPDEVKEQIRQMLTSNYDEFRRGIIG</sequence>
<feature type="region of interest" description="Disordered" evidence="4">
    <location>
        <begin position="1"/>
        <end position="30"/>
    </location>
</feature>
<feature type="compositionally biased region" description="Basic and acidic residues" evidence="4">
    <location>
        <begin position="10"/>
        <end position="24"/>
    </location>
</feature>
<name>A0A9N9HWE6_9GLOM</name>
<dbReference type="PANTHER" id="PTHR13267:SF3">
    <property type="entry name" value="ZINC FINGER PROTEIN 277"/>
    <property type="match status" value="1"/>
</dbReference>
<reference evidence="6" key="1">
    <citation type="submission" date="2021-06" db="EMBL/GenBank/DDBJ databases">
        <authorList>
            <person name="Kallberg Y."/>
            <person name="Tangrot J."/>
            <person name="Rosling A."/>
        </authorList>
    </citation>
    <scope>NUCLEOTIDE SEQUENCE</scope>
    <source>
        <strain evidence="6">CL551</strain>
    </source>
</reference>
<feature type="domain" description="ZN622/Rei1/Reh1 zinc finger C2H2-type" evidence="5">
    <location>
        <begin position="39"/>
        <end position="130"/>
    </location>
</feature>
<dbReference type="SUPFAM" id="SSF57667">
    <property type="entry name" value="beta-beta-alpha zinc fingers"/>
    <property type="match status" value="1"/>
</dbReference>
<dbReference type="InterPro" id="IPR041661">
    <property type="entry name" value="ZN622/Rei1/Reh1_Znf-C2H2"/>
</dbReference>
<keyword evidence="2" id="KW-0863">Zinc-finger</keyword>
<evidence type="ECO:0000256" key="4">
    <source>
        <dbReference type="SAM" id="MobiDB-lite"/>
    </source>
</evidence>
<dbReference type="Pfam" id="PF12756">
    <property type="entry name" value="zf-C2H2_2"/>
    <property type="match status" value="1"/>
</dbReference>
<dbReference type="EMBL" id="CAJVPV010019169">
    <property type="protein sequence ID" value="CAG8710104.1"/>
    <property type="molecule type" value="Genomic_DNA"/>
</dbReference>
<evidence type="ECO:0000256" key="2">
    <source>
        <dbReference type="ARBA" id="ARBA00022771"/>
    </source>
</evidence>
<gene>
    <name evidence="6" type="ORF">AMORRO_LOCUS12632</name>
</gene>
<keyword evidence="7" id="KW-1185">Reference proteome</keyword>
<evidence type="ECO:0000313" key="7">
    <source>
        <dbReference type="Proteomes" id="UP000789342"/>
    </source>
</evidence>
<keyword evidence="3" id="KW-0862">Zinc</keyword>
<comment type="caution">
    <text evidence="6">The sequence shown here is derived from an EMBL/GenBank/DDBJ whole genome shotgun (WGS) entry which is preliminary data.</text>
</comment>
<protein>
    <submittedName>
        <fullName evidence="6">11160_t:CDS:1</fullName>
    </submittedName>
</protein>
<dbReference type="GO" id="GO:0008270">
    <property type="term" value="F:zinc ion binding"/>
    <property type="evidence" value="ECO:0007669"/>
    <property type="project" value="UniProtKB-KW"/>
</dbReference>
<dbReference type="AlphaFoldDB" id="A0A9N9HWE6"/>
<proteinExistence type="predicted"/>
<keyword evidence="1" id="KW-0479">Metal-binding</keyword>
<organism evidence="6 7">
    <name type="scientific">Acaulospora morrowiae</name>
    <dbReference type="NCBI Taxonomy" id="94023"/>
    <lineage>
        <taxon>Eukaryota</taxon>
        <taxon>Fungi</taxon>
        <taxon>Fungi incertae sedis</taxon>
        <taxon>Mucoromycota</taxon>
        <taxon>Glomeromycotina</taxon>
        <taxon>Glomeromycetes</taxon>
        <taxon>Diversisporales</taxon>
        <taxon>Acaulosporaceae</taxon>
        <taxon>Acaulospora</taxon>
    </lineage>
</organism>
<evidence type="ECO:0000259" key="5">
    <source>
        <dbReference type="Pfam" id="PF12756"/>
    </source>
</evidence>
<dbReference type="PANTHER" id="PTHR13267">
    <property type="entry name" value="ZINC FINGER PROTEIN 277"/>
    <property type="match status" value="1"/>
</dbReference>
<feature type="non-terminal residue" evidence="6">
    <location>
        <position position="199"/>
    </location>
</feature>
<accession>A0A9N9HWE6</accession>
<evidence type="ECO:0000256" key="3">
    <source>
        <dbReference type="ARBA" id="ARBA00022833"/>
    </source>
</evidence>
<dbReference type="OrthoDB" id="7848332at2759"/>
<dbReference type="Gene3D" id="3.30.160.60">
    <property type="entry name" value="Classic Zinc Finger"/>
    <property type="match status" value="1"/>
</dbReference>